<dbReference type="InterPro" id="IPR047801">
    <property type="entry name" value="Peptidase_C45"/>
</dbReference>
<dbReference type="InterPro" id="IPR005079">
    <property type="entry name" value="Peptidase_C45_hydrolase"/>
</dbReference>
<gene>
    <name evidence="2" type="ORF">BLS_009596</name>
</gene>
<comment type="caution">
    <text evidence="2">The sequence shown here is derived from an EMBL/GenBank/DDBJ whole genome shotgun (WGS) entry which is preliminary data.</text>
</comment>
<dbReference type="Gene3D" id="3.60.60.10">
    <property type="entry name" value="Penicillin V Acylase, Chain A"/>
    <property type="match status" value="1"/>
</dbReference>
<accession>A0A8H3U3F2</accession>
<dbReference type="EMBL" id="WNWQ01000890">
    <property type="protein sequence ID" value="KAE9963151.1"/>
    <property type="molecule type" value="Genomic_DNA"/>
</dbReference>
<evidence type="ECO:0000313" key="2">
    <source>
        <dbReference type="EMBL" id="KAE9963151.1"/>
    </source>
</evidence>
<dbReference type="Pfam" id="PF03417">
    <property type="entry name" value="AAT"/>
    <property type="match status" value="1"/>
</dbReference>
<protein>
    <recommendedName>
        <fullName evidence="1">Peptidase C45 hydrolase domain-containing protein</fullName>
    </recommendedName>
</protein>
<organism evidence="2 3">
    <name type="scientific">Venturia inaequalis</name>
    <name type="common">Apple scab fungus</name>
    <dbReference type="NCBI Taxonomy" id="5025"/>
    <lineage>
        <taxon>Eukaryota</taxon>
        <taxon>Fungi</taxon>
        <taxon>Dikarya</taxon>
        <taxon>Ascomycota</taxon>
        <taxon>Pezizomycotina</taxon>
        <taxon>Dothideomycetes</taxon>
        <taxon>Pleosporomycetidae</taxon>
        <taxon>Venturiales</taxon>
        <taxon>Venturiaceae</taxon>
        <taxon>Venturia</taxon>
    </lineage>
</organism>
<evidence type="ECO:0000313" key="3">
    <source>
        <dbReference type="Proteomes" id="UP000433883"/>
    </source>
</evidence>
<dbReference type="InterPro" id="IPR047794">
    <property type="entry name" value="C45_proenzyme-like"/>
</dbReference>
<dbReference type="Gene3D" id="1.10.10.2120">
    <property type="match status" value="1"/>
</dbReference>
<feature type="domain" description="Peptidase C45 hydrolase" evidence="1">
    <location>
        <begin position="109"/>
        <end position="333"/>
    </location>
</feature>
<dbReference type="PANTHER" id="PTHR34180">
    <property type="entry name" value="PEPTIDASE C45"/>
    <property type="match status" value="1"/>
</dbReference>
<dbReference type="AlphaFoldDB" id="A0A8H3U3F2"/>
<dbReference type="Proteomes" id="UP000433883">
    <property type="component" value="Unassembled WGS sequence"/>
</dbReference>
<evidence type="ECO:0000259" key="1">
    <source>
        <dbReference type="Pfam" id="PF03417"/>
    </source>
</evidence>
<dbReference type="PANTHER" id="PTHR34180:SF1">
    <property type="entry name" value="BETA-ALANYL-DOPAMINE_CARCININE HYDROLASE"/>
    <property type="match status" value="1"/>
</dbReference>
<dbReference type="NCBIfam" id="NF040521">
    <property type="entry name" value="C45_proenzyme"/>
    <property type="match status" value="1"/>
</dbReference>
<reference evidence="2 3" key="1">
    <citation type="submission" date="2019-11" db="EMBL/GenBank/DDBJ databases">
        <title>Venturia inaequalis Genome Resource.</title>
        <authorList>
            <person name="Lichtner F.J."/>
        </authorList>
    </citation>
    <scope>NUCLEOTIDE SEQUENCE [LARGE SCALE GENOMIC DNA]</scope>
    <source>
        <strain evidence="2">Bline_iso_100314</strain>
    </source>
</reference>
<proteinExistence type="predicted"/>
<sequence>MLEIGCEGTAYEIGHTHGLSATPQIRGTLQFYTRTFYENTKLSWPEVETVALGFMPILKKYPDLLEEMQGVADGAGISLASIIALNVRTEITYGLMKEDGCTTLAYHTPQKSILSQNWDWKSEQKPNLILLHIVPLNGPRIKMVTEAGIIGKIGLNSSGVAVTLNAIASRGISPPNLPVHLGLRLALNQKSRQEAVRKLKEIGIAAACTITVADPTGATALECSHLGMEILPMDSRGRIFHSNHYLLPPAEGVVDRQEPKDTLERVKRIERLVDDMGEDEVTVEKIANLFKDEENLPTAICRMPDGGGTSATLFNIVSDLGERRALITLGRPSEPDEKFWVGFEELDGGRG</sequence>
<name>A0A8H3U3F2_VENIN</name>